<feature type="signal peptide" evidence="6">
    <location>
        <begin position="1"/>
        <end position="20"/>
    </location>
</feature>
<keyword evidence="8" id="KW-1185">Reference proteome</keyword>
<dbReference type="AlphaFoldDB" id="A0A9W6XG32"/>
<keyword evidence="2 5" id="KW-0472">Membrane</keyword>
<evidence type="ECO:0000256" key="5">
    <source>
        <dbReference type="SAM" id="Phobius"/>
    </source>
</evidence>
<evidence type="ECO:0000256" key="2">
    <source>
        <dbReference type="ARBA" id="ARBA00023136"/>
    </source>
</evidence>
<dbReference type="EMBL" id="BSXT01001038">
    <property type="protein sequence ID" value="GMF37794.1"/>
    <property type="molecule type" value="Genomic_DNA"/>
</dbReference>
<evidence type="ECO:0000256" key="1">
    <source>
        <dbReference type="ARBA" id="ARBA00004370"/>
    </source>
</evidence>
<dbReference type="GO" id="GO:0006078">
    <property type="term" value="P:(1-&gt;6)-beta-D-glucan biosynthetic process"/>
    <property type="evidence" value="ECO:0007669"/>
    <property type="project" value="TreeGrafter"/>
</dbReference>
<dbReference type="Proteomes" id="UP001165121">
    <property type="component" value="Unassembled WGS sequence"/>
</dbReference>
<comment type="caution">
    <text evidence="7">The sequence shown here is derived from an EMBL/GenBank/DDBJ whole genome shotgun (WGS) entry which is preliminary data.</text>
</comment>
<dbReference type="GO" id="GO:0005789">
    <property type="term" value="C:endoplasmic reticulum membrane"/>
    <property type="evidence" value="ECO:0007669"/>
    <property type="project" value="TreeGrafter"/>
</dbReference>
<dbReference type="OrthoDB" id="412647at2759"/>
<keyword evidence="5" id="KW-1133">Transmembrane helix</keyword>
<organism evidence="7 8">
    <name type="scientific">Phytophthora fragariaefolia</name>
    <dbReference type="NCBI Taxonomy" id="1490495"/>
    <lineage>
        <taxon>Eukaryota</taxon>
        <taxon>Sar</taxon>
        <taxon>Stramenopiles</taxon>
        <taxon>Oomycota</taxon>
        <taxon>Peronosporomycetes</taxon>
        <taxon>Peronosporales</taxon>
        <taxon>Peronosporaceae</taxon>
        <taxon>Phytophthora</taxon>
    </lineage>
</organism>
<dbReference type="GO" id="GO:0015926">
    <property type="term" value="F:glucosidase activity"/>
    <property type="evidence" value="ECO:0007669"/>
    <property type="project" value="TreeGrafter"/>
</dbReference>
<keyword evidence="3" id="KW-0325">Glycoprotein</keyword>
<sequence length="725" mass="78576">MQSGLVLGATLVLAANLAAAERADSFITSRSGLSPWVDVDTPTSAYNVTSSRGQTWTLVMSDEFNVAGRNFSPGNDHLWTALEMPDGVNAALEYYSINMTDTVTESDGRGVFRIKVMEEDNITFRVWNTYAKPAGFETHNMYYRSGMVQSWNKFCFQGGRMEAVAQLPATLSSSNPDMGNDKKRVEANAYYPTWPGIWLMGNLGRALFSQSTSRMWPWSYNECNEKLSSSQRISACDGSPGHGLNPHQGRGAPEIDLLEGGGIAISTSIQVAPGMPDDFRIIAAGASDPSWYCMYSGSCKTVGANFPGIPTAAYEARGHDSWYQGLRYAPNTLCSPDGSLIQNPQAVKANMEKGVTSNTCSGVNTCPASKDGYSDLDLIDGEGTRYWGVNDVGGCMPVINGYMGAFLCDPDSSNKKCSSPLGAEESKKYLMEPFEYQMDAISANWPVQLGAYSSYVKYQVEWVMGSEGYIRWMLEDVVIFEIPSESIENVPQDAAKSNPKKMMLEEPMYIIFNVALSTSWGTTPPNPGSPCRGDGSNAKSNAVCDGFPMYMKIDYIRIYQDLSADSTMAIGCDPSTHPTKQWIEDHIDEYETADNKWIEVTGGASCKTDRDCTVSTSHILTGTCNKGRCACGSSGSWGGPRCTMPLSDTANGEGFGPPTVISFLVGALIIVVFGFAVYKILTERSKKAMIGAGAGVTGPVILSKIEMDDVPHSNGHAHPSEEKVV</sequence>
<dbReference type="InterPro" id="IPR005629">
    <property type="entry name" value="Skn1/Kre6/Sbg1"/>
</dbReference>
<evidence type="ECO:0000313" key="7">
    <source>
        <dbReference type="EMBL" id="GMF37794.1"/>
    </source>
</evidence>
<protein>
    <submittedName>
        <fullName evidence="7">Unnamed protein product</fullName>
    </submittedName>
</protein>
<feature type="chain" id="PRO_5040938963" evidence="6">
    <location>
        <begin position="21"/>
        <end position="725"/>
    </location>
</feature>
<dbReference type="GO" id="GO:0005886">
    <property type="term" value="C:plasma membrane"/>
    <property type="evidence" value="ECO:0007669"/>
    <property type="project" value="TreeGrafter"/>
</dbReference>
<dbReference type="SUPFAM" id="SSF49899">
    <property type="entry name" value="Concanavalin A-like lectins/glucanases"/>
    <property type="match status" value="2"/>
</dbReference>
<reference evidence="7" key="1">
    <citation type="submission" date="2023-04" db="EMBL/GenBank/DDBJ databases">
        <title>Phytophthora fragariaefolia NBRC 109709.</title>
        <authorList>
            <person name="Ichikawa N."/>
            <person name="Sato H."/>
            <person name="Tonouchi N."/>
        </authorList>
    </citation>
    <scope>NUCLEOTIDE SEQUENCE</scope>
    <source>
        <strain evidence="7">NBRC 109709</strain>
    </source>
</reference>
<dbReference type="InterPro" id="IPR013320">
    <property type="entry name" value="ConA-like_dom_sf"/>
</dbReference>
<dbReference type="PANTHER" id="PTHR31361:SF1">
    <property type="entry name" value="BETA-GLUCAN SYNTHESIS-ASSOCIATED PROTEIN KRE6-RELATED"/>
    <property type="match status" value="1"/>
</dbReference>
<dbReference type="GO" id="GO:0071555">
    <property type="term" value="P:cell wall organization"/>
    <property type="evidence" value="ECO:0007669"/>
    <property type="project" value="UniProtKB-KW"/>
</dbReference>
<dbReference type="FunFam" id="2.60.120.200:FF:000568">
    <property type="entry name" value="Uncharacterized protein"/>
    <property type="match status" value="1"/>
</dbReference>
<evidence type="ECO:0000256" key="3">
    <source>
        <dbReference type="ARBA" id="ARBA00023180"/>
    </source>
</evidence>
<gene>
    <name evidence="7" type="ORF">Pfra01_001069200</name>
</gene>
<proteinExistence type="predicted"/>
<name>A0A9W6XG32_9STRA</name>
<dbReference type="Gene3D" id="2.60.120.200">
    <property type="match status" value="2"/>
</dbReference>
<dbReference type="PANTHER" id="PTHR31361">
    <property type="entry name" value="BETA-GLUCAN SYNTHESIS-ASSOCIATED PROTEIN KRE6-RELATED"/>
    <property type="match status" value="1"/>
</dbReference>
<accession>A0A9W6XG32</accession>
<keyword evidence="6" id="KW-0732">Signal</keyword>
<feature type="transmembrane region" description="Helical" evidence="5">
    <location>
        <begin position="660"/>
        <end position="681"/>
    </location>
</feature>
<dbReference type="FunFam" id="2.60.120.200:FF:000157">
    <property type="entry name" value="Beta-glucan synthesis-associated protein SKN1"/>
    <property type="match status" value="1"/>
</dbReference>
<keyword evidence="5" id="KW-0812">Transmembrane</keyword>
<keyword evidence="4" id="KW-0961">Cell wall biogenesis/degradation</keyword>
<evidence type="ECO:0000313" key="8">
    <source>
        <dbReference type="Proteomes" id="UP001165121"/>
    </source>
</evidence>
<comment type="subcellular location">
    <subcellularLocation>
        <location evidence="1">Membrane</location>
    </subcellularLocation>
</comment>
<dbReference type="Pfam" id="PF03935">
    <property type="entry name" value="SKN1_KRE6_Sbg1"/>
    <property type="match status" value="3"/>
</dbReference>
<evidence type="ECO:0000256" key="4">
    <source>
        <dbReference type="ARBA" id="ARBA00023316"/>
    </source>
</evidence>
<evidence type="ECO:0000256" key="6">
    <source>
        <dbReference type="SAM" id="SignalP"/>
    </source>
</evidence>